<keyword evidence="5" id="KW-1185">Reference proteome</keyword>
<dbReference type="AlphaFoldDB" id="A0A3P5YKI0"/>
<dbReference type="EMBL" id="LS974622">
    <property type="protein sequence ID" value="CAG7872341.1"/>
    <property type="molecule type" value="Genomic_DNA"/>
</dbReference>
<protein>
    <submittedName>
        <fullName evidence="3 4">Uncharacterized protein</fullName>
    </submittedName>
</protein>
<reference evidence="5" key="2">
    <citation type="journal article" date="2018" name="Hortic Res">
        <title>Improved Brassica rapa reference genome by single-molecule sequencing and chromosome conformation capture technologies.</title>
        <authorList>
            <person name="Zhang L."/>
            <person name="Cai X."/>
            <person name="Wu J."/>
            <person name="Liu M."/>
            <person name="Grob S."/>
            <person name="Cheng F."/>
            <person name="Liang J."/>
            <person name="Cai C."/>
            <person name="Liu Z."/>
            <person name="Liu B."/>
            <person name="Wang F."/>
            <person name="Li S."/>
            <person name="Liu F."/>
            <person name="Li X."/>
            <person name="Cheng L."/>
            <person name="Yang W."/>
            <person name="Li M.H."/>
            <person name="Grossniklaus U."/>
            <person name="Zheng H."/>
            <person name="Wang X."/>
        </authorList>
    </citation>
    <scope>NUCLEOTIDE SEQUENCE [LARGE SCALE GENOMIC DNA]</scope>
    <source>
        <strain evidence="5">cv. Chiifu-401-42</strain>
    </source>
</reference>
<accession>M4D0M4</accession>
<evidence type="ECO:0000256" key="1">
    <source>
        <dbReference type="SAM" id="MobiDB-lite"/>
    </source>
</evidence>
<accession>A0A3P5YKI0</accession>
<reference evidence="4" key="4">
    <citation type="submission" date="2023-03" db="UniProtKB">
        <authorList>
            <consortium name="EnsemblPlants"/>
        </authorList>
    </citation>
    <scope>IDENTIFICATION</scope>
    <source>
        <strain evidence="4">cv. Chiifu-401-42</strain>
    </source>
</reference>
<dbReference type="HOGENOM" id="CLU_2100324_0_0_1"/>
<dbReference type="Gramene" id="A06p45810.2_BraZ1">
    <property type="protein sequence ID" value="A06p45810.2_BraZ1.CDS.1"/>
    <property type="gene ID" value="A06g45810.2_BraZ1"/>
</dbReference>
<evidence type="ECO:0000313" key="2">
    <source>
        <dbReference type="EMBL" id="CAG7872341.1"/>
    </source>
</evidence>
<dbReference type="Gramene" id="Bra010023.1">
    <property type="protein sequence ID" value="Bra010023.1-P"/>
    <property type="gene ID" value="Bra010023"/>
</dbReference>
<reference evidence="3" key="3">
    <citation type="submission" date="2018-11" db="EMBL/GenBank/DDBJ databases">
        <authorList>
            <consortium name="Genoscope - CEA"/>
            <person name="William W."/>
        </authorList>
    </citation>
    <scope>NUCLEOTIDE SEQUENCE</scope>
</reference>
<feature type="region of interest" description="Disordered" evidence="1">
    <location>
        <begin position="24"/>
        <end position="50"/>
    </location>
</feature>
<evidence type="ECO:0000313" key="5">
    <source>
        <dbReference type="Proteomes" id="UP000011750"/>
    </source>
</evidence>
<dbReference type="Proteomes" id="UP000694005">
    <property type="component" value="Chromosome A06"/>
</dbReference>
<name>A0A3P5YKI0_BRACM</name>
<dbReference type="EMBL" id="LR031569">
    <property type="protein sequence ID" value="VDC68196.1"/>
    <property type="molecule type" value="Genomic_DNA"/>
</dbReference>
<gene>
    <name evidence="3" type="ORF">BRAA06T26736Z</name>
    <name evidence="2" type="ORF">BRAPAZ1V2_A06P45810.2</name>
</gene>
<evidence type="ECO:0000313" key="3">
    <source>
        <dbReference type="EMBL" id="VDC68196.1"/>
    </source>
</evidence>
<evidence type="ECO:0000313" key="4">
    <source>
        <dbReference type="EnsemblPlants" id="Bra010023.1-P"/>
    </source>
</evidence>
<dbReference type="EnsemblPlants" id="Bra010023.1">
    <property type="protein sequence ID" value="Bra010023.1-P"/>
    <property type="gene ID" value="Bra010023"/>
</dbReference>
<dbReference type="Proteomes" id="UP000011750">
    <property type="component" value="Chromosome A06"/>
</dbReference>
<reference evidence="5" key="1">
    <citation type="journal article" date="2011" name="Nat. Genet.">
        <title>The genome of the mesopolyploid crop species Brassica rapa.</title>
        <authorList>
            <consortium name="Brassica rapa Genome Sequencing Project Consortium"/>
            <person name="Wang X."/>
            <person name="Wang H."/>
            <person name="Wang J."/>
            <person name="Sun R."/>
            <person name="Wu J."/>
            <person name="Liu S."/>
            <person name="Bai Y."/>
            <person name="Mun J.H."/>
            <person name="Bancroft I."/>
            <person name="Cheng F."/>
            <person name="Huang S."/>
            <person name="Li X."/>
            <person name="Hua W."/>
            <person name="Wang J."/>
            <person name="Wang X."/>
            <person name="Freeling M."/>
            <person name="Pires J.C."/>
            <person name="Paterson A.H."/>
            <person name="Chalhoub B."/>
            <person name="Wang B."/>
            <person name="Hayward A."/>
            <person name="Sharpe A.G."/>
            <person name="Park B.S."/>
            <person name="Weisshaar B."/>
            <person name="Liu B."/>
            <person name="Li B."/>
            <person name="Liu B."/>
            <person name="Tong C."/>
            <person name="Song C."/>
            <person name="Duran C."/>
            <person name="Peng C."/>
            <person name="Geng C."/>
            <person name="Koh C."/>
            <person name="Lin C."/>
            <person name="Edwards D."/>
            <person name="Mu D."/>
            <person name="Shen D."/>
            <person name="Soumpourou E."/>
            <person name="Li F."/>
            <person name="Fraser F."/>
            <person name="Conant G."/>
            <person name="Lassalle G."/>
            <person name="King G.J."/>
            <person name="Bonnema G."/>
            <person name="Tang H."/>
            <person name="Wang H."/>
            <person name="Belcram H."/>
            <person name="Zhou H."/>
            <person name="Hirakawa H."/>
            <person name="Abe H."/>
            <person name="Guo H."/>
            <person name="Wang H."/>
            <person name="Jin H."/>
            <person name="Parkin I.A."/>
            <person name="Batley J."/>
            <person name="Kim J.S."/>
            <person name="Just J."/>
            <person name="Li J."/>
            <person name="Xu J."/>
            <person name="Deng J."/>
            <person name="Kim J.A."/>
            <person name="Li J."/>
            <person name="Yu J."/>
            <person name="Meng J."/>
            <person name="Wang J."/>
            <person name="Min J."/>
            <person name="Poulain J."/>
            <person name="Wang J."/>
            <person name="Hatakeyama K."/>
            <person name="Wu K."/>
            <person name="Wang L."/>
            <person name="Fang L."/>
            <person name="Trick M."/>
            <person name="Links M.G."/>
            <person name="Zhao M."/>
            <person name="Jin M."/>
            <person name="Ramchiary N."/>
            <person name="Drou N."/>
            <person name="Berkman P.J."/>
            <person name="Cai Q."/>
            <person name="Huang Q."/>
            <person name="Li R."/>
            <person name="Tabata S."/>
            <person name="Cheng S."/>
            <person name="Zhang S."/>
            <person name="Zhang S."/>
            <person name="Huang S."/>
            <person name="Sato S."/>
            <person name="Sun S."/>
            <person name="Kwon S.J."/>
            <person name="Choi S.R."/>
            <person name="Lee T.H."/>
            <person name="Fan W."/>
            <person name="Zhao X."/>
            <person name="Tan X."/>
            <person name="Xu X."/>
            <person name="Wang Y."/>
            <person name="Qiu Y."/>
            <person name="Yin Y."/>
            <person name="Li Y."/>
            <person name="Du Y."/>
            <person name="Liao Y."/>
            <person name="Lim Y."/>
            <person name="Narusaka Y."/>
            <person name="Wang Y."/>
            <person name="Wang Z."/>
            <person name="Li Z."/>
            <person name="Wang Z."/>
            <person name="Xiong Z."/>
            <person name="Zhang Z."/>
        </authorList>
    </citation>
    <scope>NUCLEOTIDE SEQUENCE [LARGE SCALE GENOMIC DNA]</scope>
    <source>
        <strain evidence="5">cv. Chiifu-401-42</strain>
    </source>
</reference>
<proteinExistence type="predicted"/>
<organism evidence="3">
    <name type="scientific">Brassica campestris</name>
    <name type="common">Field mustard</name>
    <dbReference type="NCBI Taxonomy" id="3711"/>
    <lineage>
        <taxon>Eukaryota</taxon>
        <taxon>Viridiplantae</taxon>
        <taxon>Streptophyta</taxon>
        <taxon>Embryophyta</taxon>
        <taxon>Tracheophyta</taxon>
        <taxon>Spermatophyta</taxon>
        <taxon>Magnoliopsida</taxon>
        <taxon>eudicotyledons</taxon>
        <taxon>Gunneridae</taxon>
        <taxon>Pentapetalae</taxon>
        <taxon>rosids</taxon>
        <taxon>malvids</taxon>
        <taxon>Brassicales</taxon>
        <taxon>Brassicaceae</taxon>
        <taxon>Brassiceae</taxon>
        <taxon>Brassica</taxon>
    </lineage>
</organism>
<sequence length="116" mass="12483">MSLGTRGNRKTEIEYQSSITEFDNGEIFNPPFSDDADSSSSASSSTIRLGHGNQEHDIIKACFLSGLGAEITGDTTVASMRKNSMEGIATRARYVAFRIFTDAVARKNVGDPNVSS</sequence>